<dbReference type="PROSITE" id="PS50294">
    <property type="entry name" value="WD_REPEATS_REGION"/>
    <property type="match status" value="5"/>
</dbReference>
<feature type="repeat" description="WD" evidence="3">
    <location>
        <begin position="487"/>
        <end position="528"/>
    </location>
</feature>
<keyword evidence="1 3" id="KW-0853">WD repeat</keyword>
<evidence type="ECO:0000313" key="5">
    <source>
        <dbReference type="EMBL" id="VFK56345.1"/>
    </source>
</evidence>
<dbReference type="Pfam" id="PF00656">
    <property type="entry name" value="Peptidase_C14"/>
    <property type="match status" value="1"/>
</dbReference>
<dbReference type="InterPro" id="IPR020472">
    <property type="entry name" value="WD40_PAC1"/>
</dbReference>
<dbReference type="EMBL" id="CAADFV010000083">
    <property type="protein sequence ID" value="VFK62605.1"/>
    <property type="molecule type" value="Genomic_DNA"/>
</dbReference>
<evidence type="ECO:0000256" key="3">
    <source>
        <dbReference type="PROSITE-ProRule" id="PRU00221"/>
    </source>
</evidence>
<dbReference type="InterPro" id="IPR029030">
    <property type="entry name" value="Caspase-like_dom_sf"/>
</dbReference>
<feature type="repeat" description="WD" evidence="3">
    <location>
        <begin position="123"/>
        <end position="164"/>
    </location>
</feature>
<feature type="domain" description="Peptidase C14 caspase" evidence="4">
    <location>
        <begin position="739"/>
        <end position="981"/>
    </location>
</feature>
<dbReference type="InterPro" id="IPR001680">
    <property type="entry name" value="WD40_rpt"/>
</dbReference>
<dbReference type="Gene3D" id="3.40.50.1460">
    <property type="match status" value="1"/>
</dbReference>
<protein>
    <submittedName>
        <fullName evidence="6">WD40 repeat</fullName>
    </submittedName>
</protein>
<dbReference type="SMART" id="SM00320">
    <property type="entry name" value="WD40"/>
    <property type="match status" value="9"/>
</dbReference>
<dbReference type="SUPFAM" id="SSF52129">
    <property type="entry name" value="Caspase-like"/>
    <property type="match status" value="1"/>
</dbReference>
<dbReference type="CDD" id="cd00200">
    <property type="entry name" value="WD40"/>
    <property type="match status" value="2"/>
</dbReference>
<gene>
    <name evidence="6" type="ORF">BECKTUN1418E_GA0071001_10837</name>
    <name evidence="5" type="ORF">BECKTUN1418F_GA0071002_10857</name>
</gene>
<dbReference type="PROSITE" id="PS50082">
    <property type="entry name" value="WD_REPEATS_2"/>
    <property type="match status" value="6"/>
</dbReference>
<keyword evidence="2" id="KW-0677">Repeat</keyword>
<evidence type="ECO:0000259" key="4">
    <source>
        <dbReference type="Pfam" id="PF00656"/>
    </source>
</evidence>
<reference evidence="6" key="1">
    <citation type="submission" date="2019-02" db="EMBL/GenBank/DDBJ databases">
        <authorList>
            <person name="Gruber-Vodicka R. H."/>
            <person name="Seah K. B. B."/>
        </authorList>
    </citation>
    <scope>NUCLEOTIDE SEQUENCE</scope>
    <source>
        <strain evidence="6">BECK_BY2</strain>
        <strain evidence="5">BECK_BY3</strain>
    </source>
</reference>
<dbReference type="InterPro" id="IPR011600">
    <property type="entry name" value="Pept_C14_caspase"/>
</dbReference>
<feature type="repeat" description="WD" evidence="3">
    <location>
        <begin position="292"/>
        <end position="334"/>
    </location>
</feature>
<dbReference type="Pfam" id="PF00400">
    <property type="entry name" value="WD40"/>
    <property type="match status" value="7"/>
</dbReference>
<dbReference type="GO" id="GO:0004197">
    <property type="term" value="F:cysteine-type endopeptidase activity"/>
    <property type="evidence" value="ECO:0007669"/>
    <property type="project" value="InterPro"/>
</dbReference>
<dbReference type="InterPro" id="IPR015943">
    <property type="entry name" value="WD40/YVTN_repeat-like_dom_sf"/>
</dbReference>
<name>A0A451A9B4_9GAMM</name>
<dbReference type="InterPro" id="IPR019775">
    <property type="entry name" value="WD40_repeat_CS"/>
</dbReference>
<dbReference type="PRINTS" id="PR00320">
    <property type="entry name" value="GPROTEINBRPT"/>
</dbReference>
<dbReference type="EMBL" id="CAADFY010000085">
    <property type="protein sequence ID" value="VFK56345.1"/>
    <property type="molecule type" value="Genomic_DNA"/>
</dbReference>
<dbReference type="PROSITE" id="PS00678">
    <property type="entry name" value="WD_REPEATS_1"/>
    <property type="match status" value="5"/>
</dbReference>
<sequence length="987" mass="108812">MLGFPAFTPTACAADADASTPELVIDSGGHKAAIDDVMFTPDGKRLISVSNDKTIRIWDVERGELLRTLRGQIGEGREGRLGAGALSPNGRWLVVGGRAGELNDRLIRLIDLQASKDTPLRLLRGHTDSILDLAFSRDGKRLLSGSFDHTARLWDVQTGETLRVLHGHTDAIYAVAFSPDGERLVTGSDDHTLRLWDGAGNLIQVLEGHGDDVMSVAFTPDGRYLVSGSFDKTIRLWDARDGQFIKVLAEQDSDIGSLSISPDGRFVLTGPGYSPHTVNVFSLPAGERLVQFHKHGNAIFATAISPDGRLAATGGGNDQEIYLWDLETGQVRHKLVGKGNPIWSVGFARDGGSVAWGKEWQRSDLFAKRGPLQHRFQLRQGPRPRDGSDWGWDSAWAGAVGDGTDDYLRAIEQVGDTRIRTANRRTHPTLEILEGDTVRHTITRGPTDGYRHRSLTLTPDGQTVISGAGNGVITSYDVASGEQVNGFTGHTGDVWAVAPSPDGRFLVSGSDDQTVRLWEIASGKLLLTIFPAADSEWVAWTPAGYYTASLNGDQLMGWQMNQGEDRLALYYPAERFAGRFRKPRVVAHYLATGGDLAQAIRLANREAPDEASVTETHAGDLLAITPPMLFIREPNRSQLTTDRPRLLLMAEARSVNDKSVRELWVTVNGRRPDADGVKVFTAGVRRAKFETELPLDPGENRIAIYARNQDTRSEPEMLYVTREDPEPEPDPQEPDLYLLAVGVSDYDYDRDDYRLDLRYAHDDAEAVARAFRAQQGRLYRRVRTRLLTNADADGDSVLEGLDWLVKKGTQRDVSVIFVAGHGMRERGHYYFLPADADPHKMRRTGIGWFHFQDTLRKLPGTRWLLADTCHSGAITGERGVALAPARFDITDALRGLREAAGGVVVMTAATGRQASLEKAEWGHGVFTKALMEGLGGQADYGERDGRIDIQELNLYVMKTVKRLTDDRQHPTIEIPMTVRNFPVGIVE</sequence>
<dbReference type="AlphaFoldDB" id="A0A451A9B4"/>
<dbReference type="SUPFAM" id="SSF50998">
    <property type="entry name" value="Quinoprotein alcohol dehydrogenase-like"/>
    <property type="match status" value="1"/>
</dbReference>
<feature type="repeat" description="WD" evidence="3">
    <location>
        <begin position="27"/>
        <end position="68"/>
    </location>
</feature>
<organism evidence="6">
    <name type="scientific">Candidatus Kentrum sp. TUN</name>
    <dbReference type="NCBI Taxonomy" id="2126343"/>
    <lineage>
        <taxon>Bacteria</taxon>
        <taxon>Pseudomonadati</taxon>
        <taxon>Pseudomonadota</taxon>
        <taxon>Gammaproteobacteria</taxon>
        <taxon>Candidatus Kentrum</taxon>
    </lineage>
</organism>
<dbReference type="GO" id="GO:0006508">
    <property type="term" value="P:proteolysis"/>
    <property type="evidence" value="ECO:0007669"/>
    <property type="project" value="InterPro"/>
</dbReference>
<proteinExistence type="predicted"/>
<dbReference type="SUPFAM" id="SSF82171">
    <property type="entry name" value="DPP6 N-terminal domain-like"/>
    <property type="match status" value="1"/>
</dbReference>
<evidence type="ECO:0000256" key="1">
    <source>
        <dbReference type="ARBA" id="ARBA00022574"/>
    </source>
</evidence>
<feature type="repeat" description="WD" evidence="3">
    <location>
        <begin position="165"/>
        <end position="197"/>
    </location>
</feature>
<evidence type="ECO:0000313" key="6">
    <source>
        <dbReference type="EMBL" id="VFK62605.1"/>
    </source>
</evidence>
<dbReference type="Gene3D" id="2.130.10.10">
    <property type="entry name" value="YVTN repeat-like/Quinoprotein amine dehydrogenase"/>
    <property type="match status" value="5"/>
</dbReference>
<dbReference type="PANTHER" id="PTHR19879">
    <property type="entry name" value="TRANSCRIPTION INITIATION FACTOR TFIID"/>
    <property type="match status" value="1"/>
</dbReference>
<evidence type="ECO:0000256" key="2">
    <source>
        <dbReference type="ARBA" id="ARBA00022737"/>
    </source>
</evidence>
<dbReference type="InterPro" id="IPR011047">
    <property type="entry name" value="Quinoprotein_ADH-like_sf"/>
</dbReference>
<feature type="repeat" description="WD" evidence="3">
    <location>
        <begin position="206"/>
        <end position="247"/>
    </location>
</feature>
<accession>A0A451A9B4</accession>
<dbReference type="PANTHER" id="PTHR19879:SF9">
    <property type="entry name" value="TRANSCRIPTION INITIATION FACTOR TFIID SUBUNIT 5"/>
    <property type="match status" value="1"/>
</dbReference>